<evidence type="ECO:0000313" key="4">
    <source>
        <dbReference type="EMBL" id="KAF3886189.1"/>
    </source>
</evidence>
<keyword evidence="1" id="KW-0677">Repeat</keyword>
<evidence type="ECO:0000313" key="5">
    <source>
        <dbReference type="Proteomes" id="UP000029738"/>
    </source>
</evidence>
<dbReference type="InterPro" id="IPR019734">
    <property type="entry name" value="TPR_rpt"/>
</dbReference>
<feature type="repeat" description="TPR" evidence="3">
    <location>
        <begin position="9"/>
        <end position="42"/>
    </location>
</feature>
<dbReference type="InterPro" id="IPR011990">
    <property type="entry name" value="TPR-like_helical_dom_sf"/>
</dbReference>
<reference evidence="4" key="2">
    <citation type="submission" date="2019-11" db="EMBL/GenBank/DDBJ databases">
        <title>Improved Assembly of Tolypothrix boutellei genome.</title>
        <authorList>
            <person name="Sarangi A.N."/>
            <person name="Mukherjee M."/>
            <person name="Ghosh S."/>
            <person name="Singh D."/>
            <person name="Das A."/>
            <person name="Kant S."/>
            <person name="Prusty A."/>
            <person name="Tripathy S."/>
        </authorList>
    </citation>
    <scope>NUCLEOTIDE SEQUENCE</scope>
    <source>
        <strain evidence="4">VB521301</strain>
    </source>
</reference>
<name>A0A8S9T3R8_9CYAN</name>
<reference evidence="4" key="1">
    <citation type="journal article" date="2015" name="Genome Announc.">
        <title>Draft Genome Sequence of Tolypothrix boutellei Strain VB521301.</title>
        <authorList>
            <person name="Chandrababunaidu M.M."/>
            <person name="Singh D."/>
            <person name="Sen D."/>
            <person name="Bhan S."/>
            <person name="Das S."/>
            <person name="Gupta A."/>
            <person name="Adhikary S.P."/>
            <person name="Tripathy S."/>
        </authorList>
    </citation>
    <scope>NUCLEOTIDE SEQUENCE</scope>
    <source>
        <strain evidence="4">VB521301</strain>
    </source>
</reference>
<gene>
    <name evidence="4" type="ORF">DA73_0400012430</name>
</gene>
<evidence type="ECO:0000256" key="3">
    <source>
        <dbReference type="PROSITE-ProRule" id="PRU00339"/>
    </source>
</evidence>
<evidence type="ECO:0000256" key="1">
    <source>
        <dbReference type="ARBA" id="ARBA00022737"/>
    </source>
</evidence>
<sequence length="46" mass="5302">MQEHPEAQAKTLFDEGLRLFEARKYSMAIASLEEALKLDPTYSDAW</sequence>
<dbReference type="Pfam" id="PF07719">
    <property type="entry name" value="TPR_2"/>
    <property type="match status" value="1"/>
</dbReference>
<keyword evidence="2 3" id="KW-0802">TPR repeat</keyword>
<dbReference type="Proteomes" id="UP000029738">
    <property type="component" value="Unassembled WGS sequence"/>
</dbReference>
<accession>A0A8S9T3R8</accession>
<dbReference type="SUPFAM" id="SSF48452">
    <property type="entry name" value="TPR-like"/>
    <property type="match status" value="1"/>
</dbReference>
<dbReference type="InterPro" id="IPR013105">
    <property type="entry name" value="TPR_2"/>
</dbReference>
<dbReference type="OrthoDB" id="5505393at2"/>
<dbReference type="EMBL" id="JHEG04000001">
    <property type="protein sequence ID" value="KAF3886189.1"/>
    <property type="molecule type" value="Genomic_DNA"/>
</dbReference>
<protein>
    <submittedName>
        <fullName evidence="4">Tetratricopeptide repeat protein</fullName>
    </submittedName>
</protein>
<dbReference type="AlphaFoldDB" id="A0A8S9T3R8"/>
<dbReference type="RefSeq" id="WP_137986269.1">
    <property type="nucleotide sequence ID" value="NZ_JHEG04000001.1"/>
</dbReference>
<proteinExistence type="predicted"/>
<dbReference type="PROSITE" id="PS50005">
    <property type="entry name" value="TPR"/>
    <property type="match status" value="1"/>
</dbReference>
<comment type="caution">
    <text evidence="4">The sequence shown here is derived from an EMBL/GenBank/DDBJ whole genome shotgun (WGS) entry which is preliminary data.</text>
</comment>
<dbReference type="Gene3D" id="1.25.40.10">
    <property type="entry name" value="Tetratricopeptide repeat domain"/>
    <property type="match status" value="1"/>
</dbReference>
<keyword evidence="5" id="KW-1185">Reference proteome</keyword>
<organism evidence="4 5">
    <name type="scientific">Tolypothrix bouteillei VB521301</name>
    <dbReference type="NCBI Taxonomy" id="1479485"/>
    <lineage>
        <taxon>Bacteria</taxon>
        <taxon>Bacillati</taxon>
        <taxon>Cyanobacteriota</taxon>
        <taxon>Cyanophyceae</taxon>
        <taxon>Nostocales</taxon>
        <taxon>Tolypothrichaceae</taxon>
        <taxon>Tolypothrix</taxon>
    </lineage>
</organism>
<evidence type="ECO:0000256" key="2">
    <source>
        <dbReference type="ARBA" id="ARBA00022803"/>
    </source>
</evidence>